<feature type="transmembrane region" description="Helical" evidence="1">
    <location>
        <begin position="438"/>
        <end position="456"/>
    </location>
</feature>
<feature type="transmembrane region" description="Helical" evidence="1">
    <location>
        <begin position="262"/>
        <end position="282"/>
    </location>
</feature>
<feature type="transmembrane region" description="Helical" evidence="1">
    <location>
        <begin position="189"/>
        <end position="206"/>
    </location>
</feature>
<dbReference type="KEGG" id="cdc:CD196_2562"/>
<keyword evidence="1" id="KW-0812">Transmembrane</keyword>
<reference evidence="2 3" key="1">
    <citation type="journal article" date="2009" name="Genome Biol.">
        <title>Comparative genome and phenotypic analysis of Clostridium difficile 027 strains provides insight into the evolution of a hypervirulent bacterium.</title>
        <authorList>
            <person name="Stabler R.A."/>
            <person name="He M."/>
            <person name="Dawson L."/>
            <person name="Martin M."/>
            <person name="Valiente E."/>
            <person name="Corton C."/>
            <person name="Lawley T.D."/>
            <person name="Sebaihia M."/>
            <person name="Quail M.A."/>
            <person name="Rose G."/>
            <person name="Gerding D.N."/>
            <person name="Gibert M."/>
            <person name="Popoff M.R."/>
            <person name="Parkhill J."/>
            <person name="Dougan G."/>
            <person name="Wren B.W."/>
        </authorList>
    </citation>
    <scope>NUCLEOTIDE SEQUENCE [LARGE SCALE GENOMIC DNA]</scope>
    <source>
        <strain evidence="2 3">CD196</strain>
    </source>
</reference>
<accession>A0A0H3N9W9</accession>
<feature type="transmembrane region" description="Helical" evidence="1">
    <location>
        <begin position="64"/>
        <end position="81"/>
    </location>
</feature>
<feature type="transmembrane region" description="Helical" evidence="1">
    <location>
        <begin position="409"/>
        <end position="432"/>
    </location>
</feature>
<gene>
    <name evidence="2" type="ordered locus">CD196_2562</name>
</gene>
<name>A0A0H3N9W9_CLODC</name>
<evidence type="ECO:0000256" key="1">
    <source>
        <dbReference type="SAM" id="Phobius"/>
    </source>
</evidence>
<proteinExistence type="predicted"/>
<feature type="transmembrane region" description="Helical" evidence="1">
    <location>
        <begin position="236"/>
        <end position="256"/>
    </location>
</feature>
<feature type="transmembrane region" description="Helical" evidence="1">
    <location>
        <begin position="35"/>
        <end position="58"/>
    </location>
</feature>
<feature type="transmembrane region" description="Helical" evidence="1">
    <location>
        <begin position="126"/>
        <end position="151"/>
    </location>
</feature>
<dbReference type="EMBL" id="FN538970">
    <property type="protein sequence ID" value="CBA64913.1"/>
    <property type="molecule type" value="Genomic_DNA"/>
</dbReference>
<dbReference type="HOGENOM" id="CLU_046665_1_0_9"/>
<dbReference type="AlphaFoldDB" id="A0A0H3N9W9"/>
<sequence>MVLTGAHYIYILFMVIILITMIMKKDTIVPCILGVFFMGLFFEKNIFGAITAVFNSFIISLNELGPIILIIAIMVALSKALEANNAIQYMVRPFSRVIKNSNTAFFVTGFVMLVLSWFFWPTPAVALVGAVFLPVAMRAGLPAIGVAVALNLFGHGLALSTDFVIQGAPSITAGAAGVAVSYVINDGMILFWVMGIVTISMAFYTLKRDINKGMFREELKGFESEEVEEFNGKSKIATILVALGFLADIIVMYIFDLKGGDASALLGGTAVFLIIIINVINFGKDSLENVCENIIDGFVFGIKIFGAIIPIAAFFYMGEVAPLTGVFGKVLAPGSQGLLSDIGIALSQTIPLNKFAVSGIETVVGAITGLDGSGFSGISLVGSLASVFGTAINASVGALAALGQISGIWVGGGCLVPWGLISAAAICGVSPIELAKRNFVPVITGLVVTTIVAMFII</sequence>
<evidence type="ECO:0000313" key="3">
    <source>
        <dbReference type="Proteomes" id="UP000002068"/>
    </source>
</evidence>
<dbReference type="Proteomes" id="UP000002068">
    <property type="component" value="Chromosome"/>
</dbReference>
<protein>
    <submittedName>
        <fullName evidence="2">Membrane protein</fullName>
    </submittedName>
</protein>
<keyword evidence="1" id="KW-0472">Membrane</keyword>
<feature type="transmembrane region" description="Helical" evidence="1">
    <location>
        <begin position="378"/>
        <end position="402"/>
    </location>
</feature>
<evidence type="ECO:0000313" key="2">
    <source>
        <dbReference type="EMBL" id="CBA64913.1"/>
    </source>
</evidence>
<organism evidence="2 3">
    <name type="scientific">Clostridioides difficile (strain CD196)</name>
    <name type="common">Peptoclostridium difficile</name>
    <dbReference type="NCBI Taxonomy" id="645462"/>
    <lineage>
        <taxon>Bacteria</taxon>
        <taxon>Bacillati</taxon>
        <taxon>Bacillota</taxon>
        <taxon>Clostridia</taxon>
        <taxon>Peptostreptococcales</taxon>
        <taxon>Peptostreptococcaceae</taxon>
        <taxon>Clostridioides</taxon>
    </lineage>
</organism>
<feature type="transmembrane region" description="Helical" evidence="1">
    <location>
        <begin position="6"/>
        <end position="23"/>
    </location>
</feature>
<feature type="transmembrane region" description="Helical" evidence="1">
    <location>
        <begin position="102"/>
        <end position="120"/>
    </location>
</feature>
<keyword evidence="1" id="KW-1133">Transmembrane helix</keyword>
<feature type="transmembrane region" description="Helical" evidence="1">
    <location>
        <begin position="294"/>
        <end position="317"/>
    </location>
</feature>
<dbReference type="RefSeq" id="WP_009890970.1">
    <property type="nucleotide sequence ID" value="NC_013315.1"/>
</dbReference>
<feature type="transmembrane region" description="Helical" evidence="1">
    <location>
        <begin position="163"/>
        <end position="183"/>
    </location>
</feature>